<dbReference type="InterPro" id="IPR006652">
    <property type="entry name" value="Kelch_1"/>
</dbReference>
<reference evidence="5 6" key="1">
    <citation type="submission" date="2024-09" db="EMBL/GenBank/DDBJ databases">
        <title>Paenibacillus zeirhizospherea sp. nov., isolated from surface of the maize (Zea mays) roots in a horticulture field, Hungary.</title>
        <authorList>
            <person name="Marton D."/>
            <person name="Farkas M."/>
            <person name="Bedics A."/>
            <person name="Toth E."/>
            <person name="Tancsics A."/>
            <person name="Boka K."/>
            <person name="Marati G."/>
            <person name="Kriszt B."/>
            <person name="Cserhati M."/>
        </authorList>
    </citation>
    <scope>NUCLEOTIDE SEQUENCE [LARGE SCALE GENOMIC DNA]</scope>
    <source>
        <strain evidence="5 6">JCM 18446</strain>
    </source>
</reference>
<dbReference type="PRINTS" id="PR00501">
    <property type="entry name" value="KELCHREPEAT"/>
</dbReference>
<feature type="region of interest" description="Disordered" evidence="3">
    <location>
        <begin position="322"/>
        <end position="345"/>
    </location>
</feature>
<evidence type="ECO:0000256" key="2">
    <source>
        <dbReference type="ARBA" id="ARBA00022737"/>
    </source>
</evidence>
<feature type="chain" id="PRO_5046987525" evidence="4">
    <location>
        <begin position="25"/>
        <end position="418"/>
    </location>
</feature>
<protein>
    <submittedName>
        <fullName evidence="5">Kelch repeat-containing protein</fullName>
    </submittedName>
</protein>
<organism evidence="5 6">
    <name type="scientific">Paenibacillus medicaginis</name>
    <dbReference type="NCBI Taxonomy" id="1470560"/>
    <lineage>
        <taxon>Bacteria</taxon>
        <taxon>Bacillati</taxon>
        <taxon>Bacillota</taxon>
        <taxon>Bacilli</taxon>
        <taxon>Bacillales</taxon>
        <taxon>Paenibacillaceae</taxon>
        <taxon>Paenibacillus</taxon>
    </lineage>
</organism>
<name>A0ABV5C8M9_9BACL</name>
<evidence type="ECO:0000256" key="4">
    <source>
        <dbReference type="SAM" id="SignalP"/>
    </source>
</evidence>
<keyword evidence="1" id="KW-0880">Kelch repeat</keyword>
<accession>A0ABV5C8M9</accession>
<dbReference type="SUPFAM" id="SSF117281">
    <property type="entry name" value="Kelch motif"/>
    <property type="match status" value="2"/>
</dbReference>
<evidence type="ECO:0000256" key="1">
    <source>
        <dbReference type="ARBA" id="ARBA00022441"/>
    </source>
</evidence>
<gene>
    <name evidence="5" type="ORF">ACE5LO_26150</name>
</gene>
<feature type="signal peptide" evidence="4">
    <location>
        <begin position="1"/>
        <end position="24"/>
    </location>
</feature>
<dbReference type="SMART" id="SM00612">
    <property type="entry name" value="Kelch"/>
    <property type="match status" value="6"/>
</dbReference>
<comment type="caution">
    <text evidence="5">The sequence shown here is derived from an EMBL/GenBank/DDBJ whole genome shotgun (WGS) entry which is preliminary data.</text>
</comment>
<dbReference type="InterPro" id="IPR015915">
    <property type="entry name" value="Kelch-typ_b-propeller"/>
</dbReference>
<dbReference type="RefSeq" id="WP_375522852.1">
    <property type="nucleotide sequence ID" value="NZ_JBHIRY010000047.1"/>
</dbReference>
<dbReference type="Proteomes" id="UP001580430">
    <property type="component" value="Unassembled WGS sequence"/>
</dbReference>
<dbReference type="EMBL" id="JBHIRY010000047">
    <property type="protein sequence ID" value="MFB5763846.1"/>
    <property type="molecule type" value="Genomic_DNA"/>
</dbReference>
<dbReference type="PANTHER" id="PTHR45632">
    <property type="entry name" value="LD33804P"/>
    <property type="match status" value="1"/>
</dbReference>
<dbReference type="Gene3D" id="2.120.10.80">
    <property type="entry name" value="Kelch-type beta propeller"/>
    <property type="match status" value="2"/>
</dbReference>
<dbReference type="PANTHER" id="PTHR45632:SF3">
    <property type="entry name" value="KELCH-LIKE PROTEIN 32"/>
    <property type="match status" value="1"/>
</dbReference>
<keyword evidence="6" id="KW-1185">Reference proteome</keyword>
<evidence type="ECO:0000256" key="3">
    <source>
        <dbReference type="SAM" id="MobiDB-lite"/>
    </source>
</evidence>
<evidence type="ECO:0000313" key="5">
    <source>
        <dbReference type="EMBL" id="MFB5763846.1"/>
    </source>
</evidence>
<dbReference type="Pfam" id="PF24681">
    <property type="entry name" value="Kelch_KLHDC2_KLHL20_DRC7"/>
    <property type="match status" value="1"/>
</dbReference>
<keyword evidence="4" id="KW-0732">Signal</keyword>
<dbReference type="Pfam" id="PF01344">
    <property type="entry name" value="Kelch_1"/>
    <property type="match status" value="1"/>
</dbReference>
<proteinExistence type="predicted"/>
<evidence type="ECO:0000313" key="6">
    <source>
        <dbReference type="Proteomes" id="UP001580430"/>
    </source>
</evidence>
<sequence length="418" mass="46340">MKKYVLLLILVLLMSALRTTTIRAAEANEWVQLNDITEARTAAAVAAVDNKIYIFGGSSSGDLAINGAKTNTTYVYDVTENRWGKKTNMPTARAAATAAVVNGKIYVIGGYNTINNQLVRTNVVEMYDPKTDTWEKKAPLHIERSWAGSTVSNGLIYVFGGGQNNDTALKSVEVYDPTLDQWTEKNSMPFASNGIGVTSFGGKIYIAGGTTKPYNTPIYIKEFWEYDPATDVYSKKPDMLTERTAFSILANNDKLYFIGSVTPNGGSSPIEIYDVRTETWSKLVDLTSWRFQSSAVMINNEIFIIGGTNGSTVLNKVEKYSLKSEEPTDPTDPPETPEPEPSDNRAILVVTMTTGLEKEFDLSMKEINDFIAWYEAKQAGSGKASYAIDKHENNKGPFSSRKDYILYDRVLTFEVSEY</sequence>
<keyword evidence="2" id="KW-0677">Repeat</keyword>